<name>A0A0E9Q6C0_ANGAN</name>
<reference evidence="1" key="2">
    <citation type="journal article" date="2015" name="Fish Shellfish Immunol.">
        <title>Early steps in the European eel (Anguilla anguilla)-Vibrio vulnificus interaction in the gills: Role of the RtxA13 toxin.</title>
        <authorList>
            <person name="Callol A."/>
            <person name="Pajuelo D."/>
            <person name="Ebbesson L."/>
            <person name="Teles M."/>
            <person name="MacKenzie S."/>
            <person name="Amaro C."/>
        </authorList>
    </citation>
    <scope>NUCLEOTIDE SEQUENCE</scope>
</reference>
<organism evidence="1">
    <name type="scientific">Anguilla anguilla</name>
    <name type="common">European freshwater eel</name>
    <name type="synonym">Muraena anguilla</name>
    <dbReference type="NCBI Taxonomy" id="7936"/>
    <lineage>
        <taxon>Eukaryota</taxon>
        <taxon>Metazoa</taxon>
        <taxon>Chordata</taxon>
        <taxon>Craniata</taxon>
        <taxon>Vertebrata</taxon>
        <taxon>Euteleostomi</taxon>
        <taxon>Actinopterygii</taxon>
        <taxon>Neopterygii</taxon>
        <taxon>Teleostei</taxon>
        <taxon>Anguilliformes</taxon>
        <taxon>Anguillidae</taxon>
        <taxon>Anguilla</taxon>
    </lineage>
</organism>
<dbReference type="AlphaFoldDB" id="A0A0E9Q6C0"/>
<accession>A0A0E9Q6C0</accession>
<evidence type="ECO:0000313" key="1">
    <source>
        <dbReference type="EMBL" id="JAH11870.1"/>
    </source>
</evidence>
<protein>
    <submittedName>
        <fullName evidence="1">Uncharacterized protein</fullName>
    </submittedName>
</protein>
<sequence length="33" mass="3712">MSGDKMVHETKNVSPLGEQLWTKIMQTNNIPLA</sequence>
<proteinExistence type="predicted"/>
<dbReference type="EMBL" id="GBXM01096707">
    <property type="protein sequence ID" value="JAH11870.1"/>
    <property type="molecule type" value="Transcribed_RNA"/>
</dbReference>
<reference evidence="1" key="1">
    <citation type="submission" date="2014-11" db="EMBL/GenBank/DDBJ databases">
        <authorList>
            <person name="Amaro Gonzalez C."/>
        </authorList>
    </citation>
    <scope>NUCLEOTIDE SEQUENCE</scope>
</reference>